<reference evidence="2" key="1">
    <citation type="submission" date="2016-06" db="EMBL/GenBank/DDBJ databases">
        <authorList>
            <person name="Cuomo C."/>
            <person name="Litvintseva A."/>
            <person name="Heitman J."/>
            <person name="Chen Y."/>
            <person name="Sun S."/>
            <person name="Springer D."/>
            <person name="Dromer F."/>
            <person name="Young S."/>
            <person name="Zeng Q."/>
            <person name="Chapman S."/>
            <person name="Gujja S."/>
            <person name="Saif S."/>
            <person name="Birren B."/>
        </authorList>
    </citation>
    <scope>NUCLEOTIDE SEQUENCE</scope>
    <source>
        <strain evidence="2">CBS 7841</strain>
    </source>
</reference>
<dbReference type="AlphaFoldDB" id="A0AAJ8M2P3"/>
<dbReference type="Proteomes" id="UP000094043">
    <property type="component" value="Chromosome 4"/>
</dbReference>
<gene>
    <name evidence="2" type="ORF">L203_104014</name>
</gene>
<dbReference type="EMBL" id="CP143787">
    <property type="protein sequence ID" value="WVN88801.1"/>
    <property type="molecule type" value="Genomic_DNA"/>
</dbReference>
<feature type="compositionally biased region" description="Basic and acidic residues" evidence="1">
    <location>
        <begin position="54"/>
        <end position="68"/>
    </location>
</feature>
<feature type="region of interest" description="Disordered" evidence="1">
    <location>
        <begin position="243"/>
        <end position="266"/>
    </location>
</feature>
<feature type="compositionally biased region" description="Polar residues" evidence="1">
    <location>
        <begin position="244"/>
        <end position="256"/>
    </location>
</feature>
<feature type="region of interest" description="Disordered" evidence="1">
    <location>
        <begin position="1"/>
        <end position="25"/>
    </location>
</feature>
<reference evidence="2" key="3">
    <citation type="submission" date="2024-01" db="EMBL/GenBank/DDBJ databases">
        <authorList>
            <person name="Coelho M.A."/>
            <person name="David-Palma M."/>
            <person name="Shea T."/>
            <person name="Sun S."/>
            <person name="Cuomo C.A."/>
            <person name="Heitman J."/>
        </authorList>
    </citation>
    <scope>NUCLEOTIDE SEQUENCE</scope>
    <source>
        <strain evidence="2">CBS 7841</strain>
    </source>
</reference>
<name>A0AAJ8M2P3_9TREE</name>
<dbReference type="RefSeq" id="XP_066069501.1">
    <property type="nucleotide sequence ID" value="XM_066213404.1"/>
</dbReference>
<feature type="compositionally biased region" description="Polar residues" evidence="1">
    <location>
        <begin position="1"/>
        <end position="10"/>
    </location>
</feature>
<evidence type="ECO:0000313" key="3">
    <source>
        <dbReference type="Proteomes" id="UP000094043"/>
    </source>
</evidence>
<sequence length="323" mass="35103">MSTTATQVSGKCSLRAKAASPSRLPATDTVSYFPPFELMGSVCDGAEEGSSTGDSEREKERRCEEWQKHGKAGSLGSLAGLITWGWSSIRTLPKSNDRHYALASVIPYGVQTAEEAAEALTRSLSSRRRVLEMFTLDGGTPKVEQSLVCRKQAGNEIDKASKGIQAVKITQADELAVEVLVGGVPLPPPVWRFPLPSPPVTSLSPDIPLEAFLREVDNPVLPLTAPAVMYRGSDEDQVECALSPSVSPTVASGSQPSTPPRYRGRAMSCKSDFWTPMSRETGGRERDNMSMRRMSLGVRAQGKDIKPLWQDDEMTPKARPIRI</sequence>
<dbReference type="KEGG" id="cdep:91088224"/>
<reference evidence="2" key="2">
    <citation type="journal article" date="2022" name="Elife">
        <title>Obligate sexual reproduction of a homothallic fungus closely related to the Cryptococcus pathogenic species complex.</title>
        <authorList>
            <person name="Passer A.R."/>
            <person name="Clancey S.A."/>
            <person name="Shea T."/>
            <person name="David-Palma M."/>
            <person name="Averette A.F."/>
            <person name="Boekhout T."/>
            <person name="Porcel B.M."/>
            <person name="Nowrousian M."/>
            <person name="Cuomo C.A."/>
            <person name="Sun S."/>
            <person name="Heitman J."/>
            <person name="Coelho M.A."/>
        </authorList>
    </citation>
    <scope>NUCLEOTIDE SEQUENCE</scope>
    <source>
        <strain evidence="2">CBS 7841</strain>
    </source>
</reference>
<organism evidence="2 3">
    <name type="scientific">Cryptococcus depauperatus CBS 7841</name>
    <dbReference type="NCBI Taxonomy" id="1295531"/>
    <lineage>
        <taxon>Eukaryota</taxon>
        <taxon>Fungi</taxon>
        <taxon>Dikarya</taxon>
        <taxon>Basidiomycota</taxon>
        <taxon>Agaricomycotina</taxon>
        <taxon>Tremellomycetes</taxon>
        <taxon>Tremellales</taxon>
        <taxon>Cryptococcaceae</taxon>
        <taxon>Cryptococcus</taxon>
    </lineage>
</organism>
<protein>
    <submittedName>
        <fullName evidence="2">Uncharacterized protein</fullName>
    </submittedName>
</protein>
<proteinExistence type="predicted"/>
<dbReference type="GeneID" id="91088224"/>
<feature type="region of interest" description="Disordered" evidence="1">
    <location>
        <begin position="44"/>
        <end position="68"/>
    </location>
</feature>
<accession>A0AAJ8M2P3</accession>
<keyword evidence="3" id="KW-1185">Reference proteome</keyword>
<evidence type="ECO:0000313" key="2">
    <source>
        <dbReference type="EMBL" id="WVN88801.1"/>
    </source>
</evidence>
<evidence type="ECO:0000256" key="1">
    <source>
        <dbReference type="SAM" id="MobiDB-lite"/>
    </source>
</evidence>